<keyword evidence="10" id="KW-1185">Reference proteome</keyword>
<feature type="transmembrane region" description="Helical" evidence="7">
    <location>
        <begin position="403"/>
        <end position="428"/>
    </location>
</feature>
<dbReference type="KEGG" id="cof:FOZ74_05010"/>
<gene>
    <name evidence="9" type="ORF">FOZ74_05010</name>
</gene>
<feature type="transmembrane region" description="Helical" evidence="7">
    <location>
        <begin position="366"/>
        <end position="397"/>
    </location>
</feature>
<feature type="transmembrane region" description="Helical" evidence="7">
    <location>
        <begin position="321"/>
        <end position="354"/>
    </location>
</feature>
<dbReference type="GO" id="GO:0005886">
    <property type="term" value="C:plasma membrane"/>
    <property type="evidence" value="ECO:0007669"/>
    <property type="project" value="UniProtKB-SubCell"/>
</dbReference>
<feature type="transmembrane region" description="Helical" evidence="7">
    <location>
        <begin position="249"/>
        <end position="269"/>
    </location>
</feature>
<comment type="subunit">
    <text evidence="7">The complex comprises the extracytoplasmic solute receptor protein and the two transmembrane proteins.</text>
</comment>
<keyword evidence="5 7" id="KW-1133">Transmembrane helix</keyword>
<comment type="function">
    <text evidence="7">Part of the tripartite ATP-independent periplasmic (TRAP) transport system.</text>
</comment>
<feature type="transmembrane region" description="Helical" evidence="7">
    <location>
        <begin position="281"/>
        <end position="301"/>
    </location>
</feature>
<evidence type="ECO:0000256" key="3">
    <source>
        <dbReference type="ARBA" id="ARBA00022519"/>
    </source>
</evidence>
<feature type="transmembrane region" description="Helical" evidence="7">
    <location>
        <begin position="143"/>
        <end position="166"/>
    </location>
</feature>
<dbReference type="PIRSF" id="PIRSF006066">
    <property type="entry name" value="HI0050"/>
    <property type="match status" value="1"/>
</dbReference>
<feature type="transmembrane region" description="Helical" evidence="7">
    <location>
        <begin position="178"/>
        <end position="202"/>
    </location>
</feature>
<feature type="transmembrane region" description="Helical" evidence="7">
    <location>
        <begin position="102"/>
        <end position="131"/>
    </location>
</feature>
<accession>A0A5B8RS12</accession>
<dbReference type="OrthoDB" id="9777699at2"/>
<feature type="domain" description="TRAP C4-dicarboxylate transport system permease DctM subunit" evidence="8">
    <location>
        <begin position="7"/>
        <end position="420"/>
    </location>
</feature>
<evidence type="ECO:0000313" key="9">
    <source>
        <dbReference type="EMBL" id="QEA12439.1"/>
    </source>
</evidence>
<dbReference type="AlphaFoldDB" id="A0A5B8RS12"/>
<evidence type="ECO:0000256" key="4">
    <source>
        <dbReference type="ARBA" id="ARBA00022692"/>
    </source>
</evidence>
<dbReference type="NCBIfam" id="TIGR00786">
    <property type="entry name" value="dctM"/>
    <property type="match status" value="1"/>
</dbReference>
<dbReference type="Pfam" id="PF06808">
    <property type="entry name" value="DctM"/>
    <property type="match status" value="1"/>
</dbReference>
<comment type="caution">
    <text evidence="7">Lacks conserved residue(s) required for the propagation of feature annotation.</text>
</comment>
<comment type="similarity">
    <text evidence="7">Belongs to the TRAP transporter large permease family.</text>
</comment>
<dbReference type="InterPro" id="IPR004681">
    <property type="entry name" value="TRAP_DctM"/>
</dbReference>
<reference evidence="9 10" key="1">
    <citation type="submission" date="2019-07" db="EMBL/GenBank/DDBJ databases">
        <title>Complete genome sequence of Comamonas sp. NLF 7-7 isolated from livestock.</title>
        <authorList>
            <person name="Kim D.H."/>
            <person name="Kim J.G."/>
        </authorList>
    </citation>
    <scope>NUCLEOTIDE SEQUENCE [LARGE SCALE GENOMIC DNA]</scope>
    <source>
        <strain evidence="9 10">NLF 7-7</strain>
    </source>
</reference>
<evidence type="ECO:0000256" key="1">
    <source>
        <dbReference type="ARBA" id="ARBA00004429"/>
    </source>
</evidence>
<keyword evidence="7" id="KW-0813">Transport</keyword>
<evidence type="ECO:0000256" key="6">
    <source>
        <dbReference type="ARBA" id="ARBA00023136"/>
    </source>
</evidence>
<feature type="transmembrane region" description="Helical" evidence="7">
    <location>
        <begin position="64"/>
        <end position="82"/>
    </location>
</feature>
<evidence type="ECO:0000256" key="2">
    <source>
        <dbReference type="ARBA" id="ARBA00022475"/>
    </source>
</evidence>
<dbReference type="GO" id="GO:0022857">
    <property type="term" value="F:transmembrane transporter activity"/>
    <property type="evidence" value="ECO:0007669"/>
    <property type="project" value="UniProtKB-UniRule"/>
</dbReference>
<dbReference type="InterPro" id="IPR010656">
    <property type="entry name" value="DctM"/>
</dbReference>
<evidence type="ECO:0000256" key="5">
    <source>
        <dbReference type="ARBA" id="ARBA00022989"/>
    </source>
</evidence>
<keyword evidence="3 7" id="KW-0997">Cell inner membrane</keyword>
<dbReference type="PANTHER" id="PTHR33362:SF5">
    <property type="entry name" value="C4-DICARBOXYLATE TRAP TRANSPORTER LARGE PERMEASE PROTEIN DCTM"/>
    <property type="match status" value="1"/>
</dbReference>
<dbReference type="EMBL" id="CP042344">
    <property type="protein sequence ID" value="QEA12439.1"/>
    <property type="molecule type" value="Genomic_DNA"/>
</dbReference>
<proteinExistence type="inferred from homology"/>
<organism evidence="9 10">
    <name type="scientific">Comamonas flocculans</name>
    <dbReference type="NCBI Taxonomy" id="2597701"/>
    <lineage>
        <taxon>Bacteria</taxon>
        <taxon>Pseudomonadati</taxon>
        <taxon>Pseudomonadota</taxon>
        <taxon>Betaproteobacteria</taxon>
        <taxon>Burkholderiales</taxon>
        <taxon>Comamonadaceae</taxon>
        <taxon>Comamonas</taxon>
    </lineage>
</organism>
<keyword evidence="6 7" id="KW-0472">Membrane</keyword>
<sequence length="434" mass="44958">MIIVLLFGLMFFLMALGLPVALSIGLPAIGLIITPGVFPDSVTLAALGQTVVQQLFSGVDSFDLLAVPLFMIAGAIMEVGGISRRLIDFCNSLVGWAPGGLAAAAIGASIIIAGISGSAAADTAAIGAVVIPTMVRQGYPPAFAAAVVAAGGAIGIIIPPSIPMILFGFMTNISTSQLFAGGILVGALLGFSFMAVAVFISWRKGYGERQPFTWKQVAATGRAALWSMGAPVIVLGGILGGIVTVTEGAALAVFYALLVGTVINRELSWRELPRLVIRSQATAGSILFIIAMAKVFGWLLAMQQSAQLLNTFVNSLALPPIGLLLLVMLLLLVIGCVMETTAALLLVVPVLALLTPQMQVDPVQFGVLVVVNLAIGMLTPPVGICLFVSCGIAQVSLGKVSRAIAPLVLVSMVDLVIAALWSPLTMWLPTLLYR</sequence>
<feature type="transmembrane region" description="Helical" evidence="7">
    <location>
        <begin position="223"/>
        <end position="243"/>
    </location>
</feature>
<dbReference type="PANTHER" id="PTHR33362">
    <property type="entry name" value="SIALIC ACID TRAP TRANSPORTER PERMEASE PROTEIN SIAT-RELATED"/>
    <property type="match status" value="1"/>
</dbReference>
<name>A0A5B8RS12_9BURK</name>
<evidence type="ECO:0000313" key="10">
    <source>
        <dbReference type="Proteomes" id="UP000321199"/>
    </source>
</evidence>
<evidence type="ECO:0000256" key="7">
    <source>
        <dbReference type="RuleBase" id="RU369079"/>
    </source>
</evidence>
<dbReference type="RefSeq" id="WP_146912035.1">
    <property type="nucleotide sequence ID" value="NZ_CP042344.1"/>
</dbReference>
<evidence type="ECO:0000259" key="8">
    <source>
        <dbReference type="Pfam" id="PF06808"/>
    </source>
</evidence>
<protein>
    <recommendedName>
        <fullName evidence="7">TRAP transporter large permease protein</fullName>
    </recommendedName>
</protein>
<comment type="subcellular location">
    <subcellularLocation>
        <location evidence="1 7">Cell inner membrane</location>
        <topology evidence="1 7">Multi-pass membrane protein</topology>
    </subcellularLocation>
</comment>
<dbReference type="Proteomes" id="UP000321199">
    <property type="component" value="Chromosome"/>
</dbReference>
<keyword evidence="4 7" id="KW-0812">Transmembrane</keyword>
<keyword evidence="2" id="KW-1003">Cell membrane</keyword>